<dbReference type="EMBL" id="JAPDOB010000002">
    <property type="protein sequence ID" value="MCW3798705.1"/>
    <property type="molecule type" value="Genomic_DNA"/>
</dbReference>
<organism evidence="2 3">
    <name type="scientific">Sphingomonas arvum</name>
    <dbReference type="NCBI Taxonomy" id="2992113"/>
    <lineage>
        <taxon>Bacteria</taxon>
        <taxon>Pseudomonadati</taxon>
        <taxon>Pseudomonadota</taxon>
        <taxon>Alphaproteobacteria</taxon>
        <taxon>Sphingomonadales</taxon>
        <taxon>Sphingomonadaceae</taxon>
        <taxon>Sphingomonas</taxon>
    </lineage>
</organism>
<protein>
    <submittedName>
        <fullName evidence="2">DUF1499 domain-containing protein</fullName>
    </submittedName>
</protein>
<comment type="caution">
    <text evidence="2">The sequence shown here is derived from an EMBL/GenBank/DDBJ whole genome shotgun (WGS) entry which is preliminary data.</text>
</comment>
<feature type="transmembrane region" description="Helical" evidence="1">
    <location>
        <begin position="47"/>
        <end position="67"/>
    </location>
</feature>
<feature type="transmembrane region" description="Helical" evidence="1">
    <location>
        <begin position="12"/>
        <end position="35"/>
    </location>
</feature>
<dbReference type="Pfam" id="PF07386">
    <property type="entry name" value="DUF1499"/>
    <property type="match status" value="1"/>
</dbReference>
<proteinExistence type="predicted"/>
<evidence type="ECO:0000256" key="1">
    <source>
        <dbReference type="SAM" id="Phobius"/>
    </source>
</evidence>
<dbReference type="Proteomes" id="UP001526246">
    <property type="component" value="Unassembled WGS sequence"/>
</dbReference>
<dbReference type="InterPro" id="IPR010865">
    <property type="entry name" value="DUF1499"/>
</dbReference>
<reference evidence="2 3" key="1">
    <citation type="submission" date="2022-10" db="EMBL/GenBank/DDBJ databases">
        <title>Sphingomonas sp.</title>
        <authorList>
            <person name="Jin C."/>
        </authorList>
    </citation>
    <scope>NUCLEOTIDE SEQUENCE [LARGE SCALE GENOMIC DNA]</scope>
    <source>
        <strain evidence="2 3">BN140010</strain>
    </source>
</reference>
<sequence length="250" mass="26458">MARRPKRRGSGLAWAALLEALAALAMAGVVGLGAQRGWWTSQGGADALPAIAVIAAGATLLGLYARVFRRDGQLIAVAAFLLGIALVGAIAQGWWRDTQAAQLVDVTTDLETPPAFTHLMVRPDRITGVPVPNRPGYASLSPEERWRAVHTDAYPALKPVVTRASPASVVARARRAAEGEGWQVVAADPGHGHLELTATSRFLGFKDDLVLRAQPVPGGSRVDVRGVARTGTSDHGRIARLIGRLQQAVR</sequence>
<accession>A0ABT3JI24</accession>
<dbReference type="RefSeq" id="WP_264883700.1">
    <property type="nucleotide sequence ID" value="NZ_JAPDOB010000002.1"/>
</dbReference>
<keyword evidence="1" id="KW-0472">Membrane</keyword>
<name>A0ABT3JI24_9SPHN</name>
<keyword evidence="1" id="KW-0812">Transmembrane</keyword>
<keyword evidence="3" id="KW-1185">Reference proteome</keyword>
<evidence type="ECO:0000313" key="3">
    <source>
        <dbReference type="Proteomes" id="UP001526246"/>
    </source>
</evidence>
<gene>
    <name evidence="2" type="ORF">OMW55_12890</name>
</gene>
<evidence type="ECO:0000313" key="2">
    <source>
        <dbReference type="EMBL" id="MCW3798705.1"/>
    </source>
</evidence>
<feature type="transmembrane region" description="Helical" evidence="1">
    <location>
        <begin position="74"/>
        <end position="95"/>
    </location>
</feature>
<keyword evidence="1" id="KW-1133">Transmembrane helix</keyword>